<comment type="caution">
    <text evidence="2">The sequence shown here is derived from an EMBL/GenBank/DDBJ whole genome shotgun (WGS) entry which is preliminary data.</text>
</comment>
<dbReference type="RefSeq" id="WP_179782873.1">
    <property type="nucleotide sequence ID" value="NZ_JACCHK010000001.1"/>
</dbReference>
<feature type="transmembrane region" description="Helical" evidence="1">
    <location>
        <begin position="6"/>
        <end position="24"/>
    </location>
</feature>
<evidence type="ECO:0000313" key="2">
    <source>
        <dbReference type="EMBL" id="NYH45878.1"/>
    </source>
</evidence>
<accession>A0A7Y9X882</accession>
<dbReference type="EMBL" id="JACCHK010000001">
    <property type="protein sequence ID" value="NYH45878.1"/>
    <property type="molecule type" value="Genomic_DNA"/>
</dbReference>
<protein>
    <submittedName>
        <fullName evidence="2">Uncharacterized protein</fullName>
    </submittedName>
</protein>
<gene>
    <name evidence="2" type="ORF">HNR22_005605</name>
</gene>
<keyword evidence="3" id="KW-1185">Reference proteome</keyword>
<dbReference type="AlphaFoldDB" id="A0A7Y9X882"/>
<dbReference type="Proteomes" id="UP000523545">
    <property type="component" value="Unassembled WGS sequence"/>
</dbReference>
<evidence type="ECO:0000256" key="1">
    <source>
        <dbReference type="SAM" id="Phobius"/>
    </source>
</evidence>
<organism evidence="2 3">
    <name type="scientific">Micromonospora jinlongensis</name>
    <dbReference type="NCBI Taxonomy" id="1287877"/>
    <lineage>
        <taxon>Bacteria</taxon>
        <taxon>Bacillati</taxon>
        <taxon>Actinomycetota</taxon>
        <taxon>Actinomycetes</taxon>
        <taxon>Micromonosporales</taxon>
        <taxon>Micromonosporaceae</taxon>
        <taxon>Micromonospora</taxon>
    </lineage>
</organism>
<proteinExistence type="predicted"/>
<evidence type="ECO:0000313" key="3">
    <source>
        <dbReference type="Proteomes" id="UP000523545"/>
    </source>
</evidence>
<keyword evidence="1" id="KW-1133">Transmembrane helix</keyword>
<keyword evidence="1" id="KW-0472">Membrane</keyword>
<name>A0A7Y9X882_9ACTN</name>
<reference evidence="2 3" key="1">
    <citation type="submission" date="2020-07" db="EMBL/GenBank/DDBJ databases">
        <title>Sequencing the genomes of 1000 actinobacteria strains.</title>
        <authorList>
            <person name="Klenk H.-P."/>
        </authorList>
    </citation>
    <scope>NUCLEOTIDE SEQUENCE [LARGE SCALE GENOMIC DNA]</scope>
    <source>
        <strain evidence="2 3">DSM 45876</strain>
    </source>
</reference>
<sequence length="143" mass="15746">MAAWIGLLGALAGAGMALLGQYLLRRSDTRERARAALLDHCAAVVALSEDYRNRVWEERHLDAAGAVAAWDLHQYRLAEARLRILCPDRRLAAAVVALDAAGKQLGRAWRLPGRKDDLVDAAWRAHRESVDRFIQAAGKAIGR</sequence>
<keyword evidence="1" id="KW-0812">Transmembrane</keyword>